<keyword evidence="3" id="KW-1185">Reference proteome</keyword>
<name>A0A428RD65_9HYPO</name>
<evidence type="ECO:0000313" key="3">
    <source>
        <dbReference type="Proteomes" id="UP000287972"/>
    </source>
</evidence>
<feature type="compositionally biased region" description="Low complexity" evidence="1">
    <location>
        <begin position="23"/>
        <end position="36"/>
    </location>
</feature>
<dbReference type="AlphaFoldDB" id="A0A428RD65"/>
<evidence type="ECO:0000313" key="2">
    <source>
        <dbReference type="EMBL" id="RSL75461.1"/>
    </source>
</evidence>
<feature type="compositionally biased region" description="Basic and acidic residues" evidence="1">
    <location>
        <begin position="101"/>
        <end position="119"/>
    </location>
</feature>
<comment type="caution">
    <text evidence="2">The sequence shown here is derived from an EMBL/GenBank/DDBJ whole genome shotgun (WGS) entry which is preliminary data.</text>
</comment>
<dbReference type="Proteomes" id="UP000287972">
    <property type="component" value="Unassembled WGS sequence"/>
</dbReference>
<reference evidence="2 3" key="1">
    <citation type="submission" date="2017-06" db="EMBL/GenBank/DDBJ databases">
        <title>Comparative genomic analysis of Ambrosia Fusariam Clade fungi.</title>
        <authorList>
            <person name="Stajich J.E."/>
            <person name="Carrillo J."/>
            <person name="Kijimoto T."/>
            <person name="Eskalen A."/>
            <person name="O'Donnell K."/>
            <person name="Kasson M."/>
        </authorList>
    </citation>
    <scope>NUCLEOTIDE SEQUENCE [LARGE SCALE GENOMIC DNA]</scope>
    <source>
        <strain evidence="2 3">NRRL62606</strain>
    </source>
</reference>
<evidence type="ECO:0000256" key="1">
    <source>
        <dbReference type="SAM" id="MobiDB-lite"/>
    </source>
</evidence>
<organism evidence="2 3">
    <name type="scientific">Fusarium floridanum</name>
    <dbReference type="NCBI Taxonomy" id="1325733"/>
    <lineage>
        <taxon>Eukaryota</taxon>
        <taxon>Fungi</taxon>
        <taxon>Dikarya</taxon>
        <taxon>Ascomycota</taxon>
        <taxon>Pezizomycotina</taxon>
        <taxon>Sordariomycetes</taxon>
        <taxon>Hypocreomycetidae</taxon>
        <taxon>Hypocreales</taxon>
        <taxon>Nectriaceae</taxon>
        <taxon>Fusarium</taxon>
        <taxon>Fusarium solani species complex</taxon>
    </lineage>
</organism>
<proteinExistence type="predicted"/>
<feature type="region of interest" description="Disordered" evidence="1">
    <location>
        <begin position="21"/>
        <end position="55"/>
    </location>
</feature>
<accession>A0A428RD65</accession>
<sequence>MTTTLSPSTWIQALPARMKRLLGAQQSSSSGSNQASTPENPTEGTTNHDDEWGDWAILTHEGEEQVKKDVPPLVEEDEIHDLRITFEELIIRQRAMVGQREVVEDQDQRPSEEEKEDDQFHLEEIPAGIRMPCHTPPDSDDTRDVGPCLLDLSTSGWRWQYKPGKSRALDEGGYPYSYGRNGFGKFVAFEKDNAEG</sequence>
<gene>
    <name evidence="2" type="ORF">CEP51_010848</name>
</gene>
<dbReference type="EMBL" id="NKCL01000348">
    <property type="protein sequence ID" value="RSL75461.1"/>
    <property type="molecule type" value="Genomic_DNA"/>
</dbReference>
<protein>
    <submittedName>
        <fullName evidence="2">Uncharacterized protein</fullName>
    </submittedName>
</protein>
<feature type="region of interest" description="Disordered" evidence="1">
    <location>
        <begin position="99"/>
        <end position="119"/>
    </location>
</feature>